<organism evidence="1 2">
    <name type="scientific">Niallia oryzisoli</name>
    <dbReference type="NCBI Taxonomy" id="1737571"/>
    <lineage>
        <taxon>Bacteria</taxon>
        <taxon>Bacillati</taxon>
        <taxon>Bacillota</taxon>
        <taxon>Bacilli</taxon>
        <taxon>Bacillales</taxon>
        <taxon>Bacillaceae</taxon>
        <taxon>Niallia</taxon>
    </lineage>
</organism>
<protein>
    <recommendedName>
        <fullName evidence="3">Maturase K</fullName>
    </recommendedName>
</protein>
<name>A0ABZ2CD14_9BACI</name>
<proteinExistence type="predicted"/>
<dbReference type="Proteomes" id="UP001357223">
    <property type="component" value="Chromosome"/>
</dbReference>
<keyword evidence="2" id="KW-1185">Reference proteome</keyword>
<dbReference type="EMBL" id="CP137640">
    <property type="protein sequence ID" value="WVX79728.1"/>
    <property type="molecule type" value="Genomic_DNA"/>
</dbReference>
<evidence type="ECO:0000313" key="2">
    <source>
        <dbReference type="Proteomes" id="UP001357223"/>
    </source>
</evidence>
<dbReference type="RefSeq" id="WP_338448660.1">
    <property type="nucleotide sequence ID" value="NZ_CP137640.1"/>
</dbReference>
<gene>
    <name evidence="1" type="ORF">R4Z09_20905</name>
</gene>
<evidence type="ECO:0000313" key="1">
    <source>
        <dbReference type="EMBL" id="WVX79728.1"/>
    </source>
</evidence>
<sequence length="46" mass="5347">MNNTKVGPQGHLDPAAYKIDIVGYSFYYYLEIEISLYELEEKVFGK</sequence>
<evidence type="ECO:0008006" key="3">
    <source>
        <dbReference type="Google" id="ProtNLM"/>
    </source>
</evidence>
<accession>A0ABZ2CD14</accession>
<reference evidence="1 2" key="1">
    <citation type="submission" date="2023-10" db="EMBL/GenBank/DDBJ databases">
        <title>Niallia locisalis sp.nov. isolated from a salt pond sample.</title>
        <authorList>
            <person name="Li X.-J."/>
            <person name="Dong L."/>
        </authorList>
    </citation>
    <scope>NUCLEOTIDE SEQUENCE [LARGE SCALE GENOMIC DNA]</scope>
    <source>
        <strain evidence="1 2">DSM 29761</strain>
    </source>
</reference>